<dbReference type="Proteomes" id="UP000054477">
    <property type="component" value="Unassembled WGS sequence"/>
</dbReference>
<reference evidence="1 2" key="1">
    <citation type="submission" date="2014-04" db="EMBL/GenBank/DDBJ databases">
        <authorList>
            <consortium name="DOE Joint Genome Institute"/>
            <person name="Kuo A."/>
            <person name="Kohler A."/>
            <person name="Nagy L.G."/>
            <person name="Floudas D."/>
            <person name="Copeland A."/>
            <person name="Barry K.W."/>
            <person name="Cichocki N."/>
            <person name="Veneault-Fourrey C."/>
            <person name="LaButti K."/>
            <person name="Lindquist E.A."/>
            <person name="Lipzen A."/>
            <person name="Lundell T."/>
            <person name="Morin E."/>
            <person name="Murat C."/>
            <person name="Sun H."/>
            <person name="Tunlid A."/>
            <person name="Henrissat B."/>
            <person name="Grigoriev I.V."/>
            <person name="Hibbett D.S."/>
            <person name="Martin F."/>
            <person name="Nordberg H.P."/>
            <person name="Cantor M.N."/>
            <person name="Hua S.X."/>
        </authorList>
    </citation>
    <scope>NUCLEOTIDE SEQUENCE [LARGE SCALE GENOMIC DNA]</scope>
    <source>
        <strain evidence="1 2">LaAM-08-1</strain>
    </source>
</reference>
<keyword evidence="2" id="KW-1185">Reference proteome</keyword>
<dbReference type="HOGENOM" id="CLU_1749978_0_0_1"/>
<dbReference type="AlphaFoldDB" id="A0A0C9X7R0"/>
<proteinExistence type="predicted"/>
<organism evidence="1 2">
    <name type="scientific">Laccaria amethystina LaAM-08-1</name>
    <dbReference type="NCBI Taxonomy" id="1095629"/>
    <lineage>
        <taxon>Eukaryota</taxon>
        <taxon>Fungi</taxon>
        <taxon>Dikarya</taxon>
        <taxon>Basidiomycota</taxon>
        <taxon>Agaricomycotina</taxon>
        <taxon>Agaricomycetes</taxon>
        <taxon>Agaricomycetidae</taxon>
        <taxon>Agaricales</taxon>
        <taxon>Agaricineae</taxon>
        <taxon>Hydnangiaceae</taxon>
        <taxon>Laccaria</taxon>
    </lineage>
</organism>
<evidence type="ECO:0000313" key="2">
    <source>
        <dbReference type="Proteomes" id="UP000054477"/>
    </source>
</evidence>
<sequence length="149" mass="16545">MTSQPLTGELIILLVQAKVKRQLDTKTWIKALESSINPEKNYTFVQKDGKRVQHGPIALLNNINQLFTDITGKEEGMRSRLRSAKQTSLGTRKTPTFLRIIASPDDEQGNRLNAQSQGDVATLKWDAVVNCIGESATNKIKEGTPSIRL</sequence>
<accession>A0A0C9X7R0</accession>
<protein>
    <submittedName>
        <fullName evidence="1">Uncharacterized protein</fullName>
    </submittedName>
</protein>
<evidence type="ECO:0000313" key="1">
    <source>
        <dbReference type="EMBL" id="KIK08270.1"/>
    </source>
</evidence>
<dbReference type="OrthoDB" id="2393824at2759"/>
<gene>
    <name evidence="1" type="ORF">K443DRAFT_672761</name>
</gene>
<name>A0A0C9X7R0_9AGAR</name>
<reference evidence="2" key="2">
    <citation type="submission" date="2015-01" db="EMBL/GenBank/DDBJ databases">
        <title>Evolutionary Origins and Diversification of the Mycorrhizal Mutualists.</title>
        <authorList>
            <consortium name="DOE Joint Genome Institute"/>
            <consortium name="Mycorrhizal Genomics Consortium"/>
            <person name="Kohler A."/>
            <person name="Kuo A."/>
            <person name="Nagy L.G."/>
            <person name="Floudas D."/>
            <person name="Copeland A."/>
            <person name="Barry K.W."/>
            <person name="Cichocki N."/>
            <person name="Veneault-Fourrey C."/>
            <person name="LaButti K."/>
            <person name="Lindquist E.A."/>
            <person name="Lipzen A."/>
            <person name="Lundell T."/>
            <person name="Morin E."/>
            <person name="Murat C."/>
            <person name="Riley R."/>
            <person name="Ohm R."/>
            <person name="Sun H."/>
            <person name="Tunlid A."/>
            <person name="Henrissat B."/>
            <person name="Grigoriev I.V."/>
            <person name="Hibbett D.S."/>
            <person name="Martin F."/>
        </authorList>
    </citation>
    <scope>NUCLEOTIDE SEQUENCE [LARGE SCALE GENOMIC DNA]</scope>
    <source>
        <strain evidence="2">LaAM-08-1</strain>
    </source>
</reference>
<dbReference type="EMBL" id="KN838543">
    <property type="protein sequence ID" value="KIK08270.1"/>
    <property type="molecule type" value="Genomic_DNA"/>
</dbReference>